<name>A0A4U1B5M1_9GAMM</name>
<reference evidence="4 5" key="1">
    <citation type="submission" date="2019-04" db="EMBL/GenBank/DDBJ databases">
        <title>Thalassotalea guangxiensis sp. nov., isolated from sediment of the coastal wetland.</title>
        <authorList>
            <person name="Zheng S."/>
            <person name="Zhang D."/>
        </authorList>
    </citation>
    <scope>NUCLEOTIDE SEQUENCE [LARGE SCALE GENOMIC DNA]</scope>
    <source>
        <strain evidence="4 5">ZS-4</strain>
    </source>
</reference>
<dbReference type="GO" id="GO:0006508">
    <property type="term" value="P:proteolysis"/>
    <property type="evidence" value="ECO:0007669"/>
    <property type="project" value="InterPro"/>
</dbReference>
<dbReference type="InterPro" id="IPR029058">
    <property type="entry name" value="AB_hydrolase_fold"/>
</dbReference>
<feature type="domain" description="Peptidase S9 prolyl oligopeptidase catalytic" evidence="3">
    <location>
        <begin position="430"/>
        <end position="634"/>
    </location>
</feature>
<proteinExistence type="predicted"/>
<organism evidence="4 5">
    <name type="scientific">Thalassotalea mangrovi</name>
    <dbReference type="NCBI Taxonomy" id="2572245"/>
    <lineage>
        <taxon>Bacteria</taxon>
        <taxon>Pseudomonadati</taxon>
        <taxon>Pseudomonadota</taxon>
        <taxon>Gammaproteobacteria</taxon>
        <taxon>Alteromonadales</taxon>
        <taxon>Colwelliaceae</taxon>
        <taxon>Thalassotalea</taxon>
    </lineage>
</organism>
<gene>
    <name evidence="4" type="ORF">E8M12_07945</name>
</gene>
<dbReference type="SUPFAM" id="SSF53474">
    <property type="entry name" value="alpha/beta-Hydrolases"/>
    <property type="match status" value="1"/>
</dbReference>
<dbReference type="InterPro" id="IPR001375">
    <property type="entry name" value="Peptidase_S9_cat"/>
</dbReference>
<dbReference type="Proteomes" id="UP000307999">
    <property type="component" value="Unassembled WGS sequence"/>
</dbReference>
<accession>A0A4U1B5M1</accession>
<dbReference type="GO" id="GO:0004252">
    <property type="term" value="F:serine-type endopeptidase activity"/>
    <property type="evidence" value="ECO:0007669"/>
    <property type="project" value="TreeGrafter"/>
</dbReference>
<evidence type="ECO:0000256" key="1">
    <source>
        <dbReference type="ARBA" id="ARBA00022801"/>
    </source>
</evidence>
<dbReference type="Gene3D" id="3.40.50.1820">
    <property type="entry name" value="alpha/beta hydrolase"/>
    <property type="match status" value="1"/>
</dbReference>
<dbReference type="PANTHER" id="PTHR42776">
    <property type="entry name" value="SERINE PEPTIDASE S9 FAMILY MEMBER"/>
    <property type="match status" value="1"/>
</dbReference>
<dbReference type="EMBL" id="SWDB01000018">
    <property type="protein sequence ID" value="TKB45606.1"/>
    <property type="molecule type" value="Genomic_DNA"/>
</dbReference>
<evidence type="ECO:0000259" key="3">
    <source>
        <dbReference type="Pfam" id="PF00326"/>
    </source>
</evidence>
<dbReference type="PANTHER" id="PTHR42776:SF27">
    <property type="entry name" value="DIPEPTIDYL PEPTIDASE FAMILY MEMBER 6"/>
    <property type="match status" value="1"/>
</dbReference>
<evidence type="ECO:0000313" key="4">
    <source>
        <dbReference type="EMBL" id="TKB45606.1"/>
    </source>
</evidence>
<comment type="caution">
    <text evidence="4">The sequence shown here is derived from an EMBL/GenBank/DDBJ whole genome shotgun (WGS) entry which is preliminary data.</text>
</comment>
<evidence type="ECO:0000313" key="5">
    <source>
        <dbReference type="Proteomes" id="UP000307999"/>
    </source>
</evidence>
<feature type="chain" id="PRO_5020348134" evidence="2">
    <location>
        <begin position="20"/>
        <end position="634"/>
    </location>
</feature>
<dbReference type="OrthoDB" id="4269629at2"/>
<dbReference type="AlphaFoldDB" id="A0A4U1B5M1"/>
<keyword evidence="1" id="KW-0378">Hydrolase</keyword>
<keyword evidence="5" id="KW-1185">Reference proteome</keyword>
<dbReference type="SUPFAM" id="SSF50993">
    <property type="entry name" value="Peptidase/esterase 'gauge' domain"/>
    <property type="match status" value="1"/>
</dbReference>
<evidence type="ECO:0000256" key="2">
    <source>
        <dbReference type="SAM" id="SignalP"/>
    </source>
</evidence>
<dbReference type="Pfam" id="PF00326">
    <property type="entry name" value="Peptidase_S9"/>
    <property type="match status" value="1"/>
</dbReference>
<protein>
    <submittedName>
        <fullName evidence="4">S9 family peptidase</fullName>
    </submittedName>
</protein>
<feature type="signal peptide" evidence="2">
    <location>
        <begin position="1"/>
        <end position="19"/>
    </location>
</feature>
<sequence>MRCILSFCLVFFGHGAIQAEVLPIEAFASKPDVSNMDLSPNGDHVASIVKVTGKKKGAVVSIVNIATGKANYHLFTDNSKFVITSLEWANDDVVLVEAKFPAVRGGVPVNEWRLIQLNIHSGKSRSIVPRLMFKKFSYVPQIQSKVIDILPDEPDFILMELAGQRSGGEPSVYKMKLVTEGSGRTKVMQRAREDVYDWLTDRQNNIRIGIRRDDTSYEILEQSAERDGMRTLWSFEAFSKEEVWPMGFDVEPNILYVKALHDGRDAIFKVDLNDKALTKELVYSNDNYDVTGGLRRDIGSGRVIGVGDHYWDNDYANLKKSLDAALPDTSNYLIDFSADGNRYLVLSTSDNEPGIYLLGDRKAKSLNAIAYRYNQLTPDVLSIREDISYQARDGLNIEGYLTLPKGGEGKKLPTIIFPHGGPISHESSGFDYWSQFLANRGYAVLQMDFRGSSGYGFDFMQMGIASWGQAMQDDVEDGARWMIDNGIADPERICILGASYGGYAALMGTIKSPELYQCAISFAGVMDVEALVKSHRRFINYEIAKKQIGDDFDLLWEISPLKHVKKVNVPVLLMHGEKDRSVRYSQSEDMFDELEDEGKQVEFITLEDGDHYLSNAQNRLIVFQAIERFLAQHL</sequence>
<keyword evidence="2" id="KW-0732">Signal</keyword>